<protein>
    <submittedName>
        <fullName evidence="1">Uncharacterized protein</fullName>
    </submittedName>
</protein>
<dbReference type="EMBL" id="AM286415">
    <property type="protein sequence ID" value="CAL10234.1"/>
    <property type="molecule type" value="Genomic_DNA"/>
</dbReference>
<dbReference type="HOGENOM" id="CLU_2884977_0_0_6"/>
<sequence length="63" mass="6541">MANYAEKIIDIHGVSSAILIDNPGLDSPSPSLSGLARSGSIESLHSNSSICEPIWHCHIKGGG</sequence>
<proteinExistence type="predicted"/>
<accession>A1JHZ6</accession>
<dbReference type="AlphaFoldDB" id="A1JHZ6"/>
<reference evidence="1 2" key="1">
    <citation type="journal article" date="2006" name="PLoS Genet.">
        <title>The complete genome sequence and comparative genome analysis of the high pathogenicity Yersinia enterocolitica strain 8081.</title>
        <authorList>
            <person name="Thomson N.R."/>
            <person name="Howard S."/>
            <person name="Wren B.W."/>
            <person name="Holden M.T.G."/>
            <person name="Crossman L."/>
            <person name="Challis G.L."/>
            <person name="Churcher C."/>
            <person name="Mungall K."/>
            <person name="Brooks K."/>
            <person name="Chillingworth T."/>
            <person name="Feltwell T."/>
            <person name="Abdellah Z."/>
            <person name="Hauser H."/>
            <person name="Jagels K."/>
            <person name="Maddison M."/>
            <person name="Moule S."/>
            <person name="Sanders M."/>
            <person name="Whitehead S."/>
            <person name="Quail M.A."/>
            <person name="Dougan G."/>
            <person name="Parkhill J."/>
            <person name="Prentice M.B."/>
        </authorList>
    </citation>
    <scope>NUCLEOTIDE SEQUENCE [LARGE SCALE GENOMIC DNA]</scope>
    <source>
        <strain evidence="2">NCTC 13174 / 8081</strain>
    </source>
</reference>
<organism evidence="1 2">
    <name type="scientific">Yersinia enterocolitica serotype O:8 / biotype 1B (strain NCTC 13174 / 8081)</name>
    <dbReference type="NCBI Taxonomy" id="393305"/>
    <lineage>
        <taxon>Bacteria</taxon>
        <taxon>Pseudomonadati</taxon>
        <taxon>Pseudomonadota</taxon>
        <taxon>Gammaproteobacteria</taxon>
        <taxon>Enterobacterales</taxon>
        <taxon>Yersiniaceae</taxon>
        <taxon>Yersinia</taxon>
    </lineage>
</organism>
<gene>
    <name evidence="1" type="ordered locus">YE0092</name>
</gene>
<name>A1JHZ6_YERE8</name>
<evidence type="ECO:0000313" key="1">
    <source>
        <dbReference type="EMBL" id="CAL10234.1"/>
    </source>
</evidence>
<dbReference type="Proteomes" id="UP000000642">
    <property type="component" value="Chromosome"/>
</dbReference>
<evidence type="ECO:0000313" key="2">
    <source>
        <dbReference type="Proteomes" id="UP000000642"/>
    </source>
</evidence>
<dbReference type="KEGG" id="yen:YE0092"/>